<sequence length="75" mass="8497">MKVFEKTGGVPRNDNRENLPLGLAIILDGCRFSIFNIDEEKDVITCVSRTHGFSYLGFEELEELLEEGNAFLVMD</sequence>
<comment type="caution">
    <text evidence="1">The sequence shown here is derived from an EMBL/GenBank/DDBJ whole genome shotgun (WGS) entry which is preliminary data.</text>
</comment>
<evidence type="ECO:0000313" key="2">
    <source>
        <dbReference type="Proteomes" id="UP000319837"/>
    </source>
</evidence>
<proteinExistence type="predicted"/>
<protein>
    <submittedName>
        <fullName evidence="1">Uncharacterized protein</fullName>
    </submittedName>
</protein>
<gene>
    <name evidence="1" type="ORF">CEQ21_04590</name>
</gene>
<organism evidence="1 2">
    <name type="scientific">Niallia circulans</name>
    <name type="common">Bacillus circulans</name>
    <dbReference type="NCBI Taxonomy" id="1397"/>
    <lineage>
        <taxon>Bacteria</taxon>
        <taxon>Bacillati</taxon>
        <taxon>Bacillota</taxon>
        <taxon>Bacilli</taxon>
        <taxon>Bacillales</taxon>
        <taxon>Bacillaceae</taxon>
        <taxon>Niallia</taxon>
    </lineage>
</organism>
<accession>A0A553ST88</accession>
<reference evidence="2" key="1">
    <citation type="submission" date="2018-10" db="EMBL/GenBank/DDBJ databases">
        <title>FDA dAtabase for Regulatory Grade micrObial Sequences (FDA-ARGOS): Supporting development and validation of Infectious Disease Dx tests.</title>
        <authorList>
            <person name="Minogue T."/>
            <person name="Wolcott M."/>
            <person name="Wasieloski L."/>
            <person name="Aguilar W."/>
            <person name="Moore D."/>
            <person name="Tallon L."/>
            <person name="Sadzewicz L."/>
            <person name="Sengamalay N."/>
            <person name="Ott S."/>
            <person name="Godinez A."/>
            <person name="Nagaraj S."/>
            <person name="Vavikolanu K."/>
            <person name="Vyas G."/>
            <person name="Nadendla S."/>
            <person name="George J."/>
            <person name="Sichtig H."/>
        </authorList>
    </citation>
    <scope>NUCLEOTIDE SEQUENCE [LARGE SCALE GENOMIC DNA]</scope>
    <source>
        <strain evidence="2">FDAARGOS_343</strain>
    </source>
</reference>
<evidence type="ECO:0000313" key="1">
    <source>
        <dbReference type="EMBL" id="TRZ40223.1"/>
    </source>
</evidence>
<name>A0A553ST88_NIACI</name>
<dbReference type="Proteomes" id="UP000319837">
    <property type="component" value="Unassembled WGS sequence"/>
</dbReference>
<dbReference type="EMBL" id="RIBP01000001">
    <property type="protein sequence ID" value="TRZ40223.1"/>
    <property type="molecule type" value="Genomic_DNA"/>
</dbReference>
<dbReference type="RefSeq" id="WP_185763625.1">
    <property type="nucleotide sequence ID" value="NZ_RIBP01000001.1"/>
</dbReference>
<dbReference type="AlphaFoldDB" id="A0A553ST88"/>